<evidence type="ECO:0000313" key="3">
    <source>
        <dbReference type="Proteomes" id="UP000433309"/>
    </source>
</evidence>
<feature type="non-terminal residue" evidence="2">
    <location>
        <position position="1"/>
    </location>
</feature>
<gene>
    <name evidence="2" type="ORF">GJ699_33830</name>
</gene>
<keyword evidence="1" id="KW-0472">Membrane</keyword>
<sequence length="139" mass="14657">GALLLARGRARRLLWLGALGTALQLAGLALAVRWGLRGMAAAYCLSSLLTLLPLSWCALRELPLGAAALGMELFKPLAAALAMLLAVMALHAWLRAAGAGLAAAFWPCLPAGALVYGLMLLLLRARQLRGWRLLPGVRP</sequence>
<keyword evidence="1" id="KW-0812">Transmembrane</keyword>
<feature type="transmembrane region" description="Helical" evidence="1">
    <location>
        <begin position="74"/>
        <end position="94"/>
    </location>
</feature>
<accession>A0A6I2LFC1</accession>
<dbReference type="Proteomes" id="UP000433309">
    <property type="component" value="Unassembled WGS sequence"/>
</dbReference>
<evidence type="ECO:0000313" key="2">
    <source>
        <dbReference type="EMBL" id="MRW94939.1"/>
    </source>
</evidence>
<dbReference type="RefSeq" id="WP_195763720.1">
    <property type="nucleotide sequence ID" value="NZ_WKJK01000053.1"/>
</dbReference>
<protein>
    <submittedName>
        <fullName evidence="2">Uncharacterized protein</fullName>
    </submittedName>
</protein>
<evidence type="ECO:0000256" key="1">
    <source>
        <dbReference type="SAM" id="Phobius"/>
    </source>
</evidence>
<keyword evidence="1" id="KW-1133">Transmembrane helix</keyword>
<keyword evidence="3" id="KW-1185">Reference proteome</keyword>
<feature type="transmembrane region" description="Helical" evidence="1">
    <location>
        <begin position="12"/>
        <end position="34"/>
    </location>
</feature>
<feature type="transmembrane region" description="Helical" evidence="1">
    <location>
        <begin position="100"/>
        <end position="123"/>
    </location>
</feature>
<dbReference type="AlphaFoldDB" id="A0A6I2LFC1"/>
<proteinExistence type="predicted"/>
<name>A0A6I2LFC1_9BURK</name>
<comment type="caution">
    <text evidence="2">The sequence shown here is derived from an EMBL/GenBank/DDBJ whole genome shotgun (WGS) entry which is preliminary data.</text>
</comment>
<reference evidence="2 3" key="1">
    <citation type="submission" date="2019-11" db="EMBL/GenBank/DDBJ databases">
        <title>Novel species isolated from a subtropical stream in China.</title>
        <authorList>
            <person name="Lu H."/>
        </authorList>
    </citation>
    <scope>NUCLEOTIDE SEQUENCE [LARGE SCALE GENOMIC DNA]</scope>
    <source>
        <strain evidence="2 3">FT80W</strain>
    </source>
</reference>
<organism evidence="2 3">
    <name type="scientific">Duganella guangzhouensis</name>
    <dbReference type="NCBI Taxonomy" id="2666084"/>
    <lineage>
        <taxon>Bacteria</taxon>
        <taxon>Pseudomonadati</taxon>
        <taxon>Pseudomonadota</taxon>
        <taxon>Betaproteobacteria</taxon>
        <taxon>Burkholderiales</taxon>
        <taxon>Oxalobacteraceae</taxon>
        <taxon>Telluria group</taxon>
        <taxon>Duganella</taxon>
    </lineage>
</organism>
<feature type="transmembrane region" description="Helical" evidence="1">
    <location>
        <begin position="40"/>
        <end position="62"/>
    </location>
</feature>
<dbReference type="EMBL" id="WKJK01000053">
    <property type="protein sequence ID" value="MRW94939.1"/>
    <property type="molecule type" value="Genomic_DNA"/>
</dbReference>